<reference evidence="2 3" key="1">
    <citation type="submission" date="2014-04" db="EMBL/GenBank/DDBJ databases">
        <authorList>
            <consortium name="DOE Joint Genome Institute"/>
            <person name="Kuo A."/>
            <person name="Gay G."/>
            <person name="Dore J."/>
            <person name="Kohler A."/>
            <person name="Nagy L.G."/>
            <person name="Floudas D."/>
            <person name="Copeland A."/>
            <person name="Barry K.W."/>
            <person name="Cichocki N."/>
            <person name="Veneault-Fourrey C."/>
            <person name="LaButti K."/>
            <person name="Lindquist E.A."/>
            <person name="Lipzen A."/>
            <person name="Lundell T."/>
            <person name="Morin E."/>
            <person name="Murat C."/>
            <person name="Sun H."/>
            <person name="Tunlid A."/>
            <person name="Henrissat B."/>
            <person name="Grigoriev I.V."/>
            <person name="Hibbett D.S."/>
            <person name="Martin F."/>
            <person name="Nordberg H.P."/>
            <person name="Cantor M.N."/>
            <person name="Hua S.X."/>
        </authorList>
    </citation>
    <scope>NUCLEOTIDE SEQUENCE [LARGE SCALE GENOMIC DNA]</scope>
    <source>
        <strain evidence="3">h7</strain>
    </source>
</reference>
<name>A0A0C2YCG0_HEBCY</name>
<keyword evidence="3" id="KW-1185">Reference proteome</keyword>
<organism evidence="2 3">
    <name type="scientific">Hebeloma cylindrosporum</name>
    <dbReference type="NCBI Taxonomy" id="76867"/>
    <lineage>
        <taxon>Eukaryota</taxon>
        <taxon>Fungi</taxon>
        <taxon>Dikarya</taxon>
        <taxon>Basidiomycota</taxon>
        <taxon>Agaricomycotina</taxon>
        <taxon>Agaricomycetes</taxon>
        <taxon>Agaricomycetidae</taxon>
        <taxon>Agaricales</taxon>
        <taxon>Agaricineae</taxon>
        <taxon>Hymenogastraceae</taxon>
        <taxon>Hebeloma</taxon>
    </lineage>
</organism>
<dbReference type="Proteomes" id="UP000053424">
    <property type="component" value="Unassembled WGS sequence"/>
</dbReference>
<accession>A0A0C2YCG0</accession>
<dbReference type="HOGENOM" id="CLU_1768304_0_0_1"/>
<dbReference type="EMBL" id="KN831769">
    <property type="protein sequence ID" value="KIM47523.1"/>
    <property type="molecule type" value="Genomic_DNA"/>
</dbReference>
<feature type="compositionally biased region" description="Polar residues" evidence="1">
    <location>
        <begin position="18"/>
        <end position="30"/>
    </location>
</feature>
<feature type="compositionally biased region" description="Low complexity" evidence="1">
    <location>
        <begin position="112"/>
        <end position="123"/>
    </location>
</feature>
<evidence type="ECO:0000313" key="2">
    <source>
        <dbReference type="EMBL" id="KIM47523.1"/>
    </source>
</evidence>
<evidence type="ECO:0000313" key="3">
    <source>
        <dbReference type="Proteomes" id="UP000053424"/>
    </source>
</evidence>
<gene>
    <name evidence="2" type="ORF">M413DRAFT_22172</name>
</gene>
<feature type="region of interest" description="Disordered" evidence="1">
    <location>
        <begin position="1"/>
        <end position="59"/>
    </location>
</feature>
<proteinExistence type="predicted"/>
<dbReference type="AlphaFoldDB" id="A0A0C2YCG0"/>
<feature type="region of interest" description="Disordered" evidence="1">
    <location>
        <begin position="102"/>
        <end position="147"/>
    </location>
</feature>
<evidence type="ECO:0000256" key="1">
    <source>
        <dbReference type="SAM" id="MobiDB-lite"/>
    </source>
</evidence>
<sequence>MSDMLTLLRSMPNHRSRSPTTSQPVASGSSHPPPPREAKNPRTSYNPPAPTAASSAPVAATANEALRHIRLPPSFFPRTVGSRIGLCALDLVSAMSRIWATKRRSTPRGRGRPPNAATIAPKAAKAEKKKAILGGRNPAEAEQFCGE</sequence>
<protein>
    <submittedName>
        <fullName evidence="2">Uncharacterized protein</fullName>
    </submittedName>
</protein>
<reference evidence="3" key="2">
    <citation type="submission" date="2015-01" db="EMBL/GenBank/DDBJ databases">
        <title>Evolutionary Origins and Diversification of the Mycorrhizal Mutualists.</title>
        <authorList>
            <consortium name="DOE Joint Genome Institute"/>
            <consortium name="Mycorrhizal Genomics Consortium"/>
            <person name="Kohler A."/>
            <person name="Kuo A."/>
            <person name="Nagy L.G."/>
            <person name="Floudas D."/>
            <person name="Copeland A."/>
            <person name="Barry K.W."/>
            <person name="Cichocki N."/>
            <person name="Veneault-Fourrey C."/>
            <person name="LaButti K."/>
            <person name="Lindquist E.A."/>
            <person name="Lipzen A."/>
            <person name="Lundell T."/>
            <person name="Morin E."/>
            <person name="Murat C."/>
            <person name="Riley R."/>
            <person name="Ohm R."/>
            <person name="Sun H."/>
            <person name="Tunlid A."/>
            <person name="Henrissat B."/>
            <person name="Grigoriev I.V."/>
            <person name="Hibbett D.S."/>
            <person name="Martin F."/>
        </authorList>
    </citation>
    <scope>NUCLEOTIDE SEQUENCE [LARGE SCALE GENOMIC DNA]</scope>
    <source>
        <strain evidence="3">h7</strain>
    </source>
</reference>
<feature type="compositionally biased region" description="Basic residues" evidence="1">
    <location>
        <begin position="102"/>
        <end position="111"/>
    </location>
</feature>